<evidence type="ECO:0000256" key="1">
    <source>
        <dbReference type="ARBA" id="ARBA00023125"/>
    </source>
</evidence>
<dbReference type="SUPFAM" id="SSF46689">
    <property type="entry name" value="Homeodomain-like"/>
    <property type="match status" value="1"/>
</dbReference>
<evidence type="ECO:0000259" key="3">
    <source>
        <dbReference type="PROSITE" id="PS50977"/>
    </source>
</evidence>
<dbReference type="PANTHER" id="PTHR30055:SF207">
    <property type="entry name" value="HTH-TYPE TRANSCRIPTIONAL REPRESSOR FATR"/>
    <property type="match status" value="1"/>
</dbReference>
<dbReference type="InterPro" id="IPR001647">
    <property type="entry name" value="HTH_TetR"/>
</dbReference>
<gene>
    <name evidence="4" type="ORF">GCM10011389_16120</name>
</gene>
<dbReference type="Pfam" id="PF00440">
    <property type="entry name" value="TetR_N"/>
    <property type="match status" value="1"/>
</dbReference>
<protein>
    <submittedName>
        <fullName evidence="4">TetR family transcriptional regulator</fullName>
    </submittedName>
</protein>
<dbReference type="Proteomes" id="UP000642571">
    <property type="component" value="Unassembled WGS sequence"/>
</dbReference>
<dbReference type="Pfam" id="PF16295">
    <property type="entry name" value="TetR_C_10"/>
    <property type="match status" value="1"/>
</dbReference>
<comment type="caution">
    <text evidence="4">The sequence shown here is derived from an EMBL/GenBank/DDBJ whole genome shotgun (WGS) entry which is preliminary data.</text>
</comment>
<feature type="domain" description="HTH tetR-type" evidence="3">
    <location>
        <begin position="5"/>
        <end position="65"/>
    </location>
</feature>
<dbReference type="InterPro" id="IPR032551">
    <property type="entry name" value="BscR_C"/>
</dbReference>
<organism evidence="4 5">
    <name type="scientific">Pontibacillus salipaludis</name>
    <dbReference type="NCBI Taxonomy" id="1697394"/>
    <lineage>
        <taxon>Bacteria</taxon>
        <taxon>Bacillati</taxon>
        <taxon>Bacillota</taxon>
        <taxon>Bacilli</taxon>
        <taxon>Bacillales</taxon>
        <taxon>Bacillaceae</taxon>
        <taxon>Pontibacillus</taxon>
    </lineage>
</organism>
<dbReference type="PANTHER" id="PTHR30055">
    <property type="entry name" value="HTH-TYPE TRANSCRIPTIONAL REGULATOR RUTR"/>
    <property type="match status" value="1"/>
</dbReference>
<dbReference type="PROSITE" id="PS01081">
    <property type="entry name" value="HTH_TETR_1"/>
    <property type="match status" value="1"/>
</dbReference>
<reference evidence="5" key="1">
    <citation type="journal article" date="2019" name="Int. J. Syst. Evol. Microbiol.">
        <title>The Global Catalogue of Microorganisms (GCM) 10K type strain sequencing project: providing services to taxonomists for standard genome sequencing and annotation.</title>
        <authorList>
            <consortium name="The Broad Institute Genomics Platform"/>
            <consortium name="The Broad Institute Genome Sequencing Center for Infectious Disease"/>
            <person name="Wu L."/>
            <person name="Ma J."/>
        </authorList>
    </citation>
    <scope>NUCLEOTIDE SEQUENCE [LARGE SCALE GENOMIC DNA]</scope>
    <source>
        <strain evidence="5">CGMCC 1.15353</strain>
    </source>
</reference>
<dbReference type="InterPro" id="IPR050109">
    <property type="entry name" value="HTH-type_TetR-like_transc_reg"/>
</dbReference>
<dbReference type="InterPro" id="IPR009057">
    <property type="entry name" value="Homeodomain-like_sf"/>
</dbReference>
<evidence type="ECO:0000313" key="4">
    <source>
        <dbReference type="EMBL" id="GGD09361.1"/>
    </source>
</evidence>
<accession>A0ABQ1Q239</accession>
<dbReference type="PROSITE" id="PS50977">
    <property type="entry name" value="HTH_TETR_2"/>
    <property type="match status" value="1"/>
</dbReference>
<feature type="DNA-binding region" description="H-T-H motif" evidence="2">
    <location>
        <begin position="28"/>
        <end position="47"/>
    </location>
</feature>
<keyword evidence="5" id="KW-1185">Reference proteome</keyword>
<dbReference type="SUPFAM" id="SSF48498">
    <property type="entry name" value="Tetracyclin repressor-like, C-terminal domain"/>
    <property type="match status" value="1"/>
</dbReference>
<dbReference type="InterPro" id="IPR036271">
    <property type="entry name" value="Tet_transcr_reg_TetR-rel_C_sf"/>
</dbReference>
<dbReference type="EMBL" id="BMIN01000005">
    <property type="protein sequence ID" value="GGD09361.1"/>
    <property type="molecule type" value="Genomic_DNA"/>
</dbReference>
<name>A0ABQ1Q239_9BACI</name>
<proteinExistence type="predicted"/>
<sequence length="191" mass="22171">METATNKREDILEAALVLFAERGFDATTIPMIATKANVGAGTIYRYFVNKETLMNQLFREYVTRFLETLRSGYPDNGTCRQQFSHIFNSMVRFTLDNEHALYFIKTHNRPRVLDEESLALYQELLDFTRDFFEAGIEMGKIRRMPANALIAIVFGAFIQLHQLVREGAVEETIELLRDYEESCWDAVRAHE</sequence>
<dbReference type="PRINTS" id="PR00455">
    <property type="entry name" value="HTHTETR"/>
</dbReference>
<evidence type="ECO:0000256" key="2">
    <source>
        <dbReference type="PROSITE-ProRule" id="PRU00335"/>
    </source>
</evidence>
<dbReference type="RefSeq" id="WP_188652601.1">
    <property type="nucleotide sequence ID" value="NZ_BMIN01000005.1"/>
</dbReference>
<keyword evidence="1 2" id="KW-0238">DNA-binding</keyword>
<dbReference type="Gene3D" id="1.10.357.10">
    <property type="entry name" value="Tetracycline Repressor, domain 2"/>
    <property type="match status" value="1"/>
</dbReference>
<dbReference type="InterPro" id="IPR023772">
    <property type="entry name" value="DNA-bd_HTH_TetR-type_CS"/>
</dbReference>
<evidence type="ECO:0000313" key="5">
    <source>
        <dbReference type="Proteomes" id="UP000642571"/>
    </source>
</evidence>